<protein>
    <recommendedName>
        <fullName evidence="7">Carboxylic ester hydrolase</fullName>
        <ecNumber evidence="7">3.1.1.-</ecNumber>
    </recommendedName>
</protein>
<gene>
    <name evidence="8" type="ORF">LY79DRAFT_670618</name>
</gene>
<dbReference type="Proteomes" id="UP001230504">
    <property type="component" value="Unassembled WGS sequence"/>
</dbReference>
<comment type="catalytic activity">
    <reaction evidence="6">
        <text>feruloyl-polysaccharide + H2O = ferulate + polysaccharide.</text>
        <dbReference type="EC" id="3.1.1.73"/>
    </reaction>
</comment>
<keyword evidence="1" id="KW-0719">Serine esterase</keyword>
<keyword evidence="5" id="KW-1015">Disulfide bond</keyword>
<keyword evidence="2" id="KW-0624">Polysaccharide degradation</keyword>
<comment type="caution">
    <text evidence="8">The sequence shown here is derived from an EMBL/GenBank/DDBJ whole genome shotgun (WGS) entry which is preliminary data.</text>
</comment>
<dbReference type="PANTHER" id="PTHR33938">
    <property type="entry name" value="FERULOYL ESTERASE B-RELATED"/>
    <property type="match status" value="1"/>
</dbReference>
<dbReference type="AlphaFoldDB" id="A0AAD8V3M1"/>
<keyword evidence="4 7" id="KW-0378">Hydrolase</keyword>
<keyword evidence="3" id="KW-0732">Signal</keyword>
<evidence type="ECO:0000313" key="8">
    <source>
        <dbReference type="EMBL" id="KAK1585967.1"/>
    </source>
</evidence>
<sequence>MIGSCVCSTQSLTTRAPGNVNLYNLQNLGSVSLNDLDSHVGFFCNAFGQATDKRESALKAMAGKSLIKSFYRQEPTYSYRIGCSEDGHQGLMLAQRYPDVYDGIADDTITPTATDNYYKAVPDISPDEGAVGAAVGLLEQLRLWEYKLVSVAVGNATHDCILCPYPQTATYSSDYEYSSKAYYWSCSGRPAVFRRD</sequence>
<reference evidence="8" key="1">
    <citation type="submission" date="2021-06" db="EMBL/GenBank/DDBJ databases">
        <title>Comparative genomics, transcriptomics and evolutionary studies reveal genomic signatures of adaptation to plant cell wall in hemibiotrophic fungi.</title>
        <authorList>
            <consortium name="DOE Joint Genome Institute"/>
            <person name="Baroncelli R."/>
            <person name="Diaz J.F."/>
            <person name="Benocci T."/>
            <person name="Peng M."/>
            <person name="Battaglia E."/>
            <person name="Haridas S."/>
            <person name="Andreopoulos W."/>
            <person name="Labutti K."/>
            <person name="Pangilinan J."/>
            <person name="Floch G.L."/>
            <person name="Makela M.R."/>
            <person name="Henrissat B."/>
            <person name="Grigoriev I.V."/>
            <person name="Crouch J.A."/>
            <person name="De Vries R.P."/>
            <person name="Sukno S.A."/>
            <person name="Thon M.R."/>
        </authorList>
    </citation>
    <scope>NUCLEOTIDE SEQUENCE</scope>
    <source>
        <strain evidence="8">CBS 125086</strain>
    </source>
</reference>
<keyword evidence="2" id="KW-0119">Carbohydrate metabolism</keyword>
<evidence type="ECO:0000256" key="4">
    <source>
        <dbReference type="ARBA" id="ARBA00022801"/>
    </source>
</evidence>
<dbReference type="GO" id="GO:0030600">
    <property type="term" value="F:feruloyl esterase activity"/>
    <property type="evidence" value="ECO:0007669"/>
    <property type="project" value="UniProtKB-EC"/>
</dbReference>
<dbReference type="GeneID" id="85448041"/>
<proteinExistence type="inferred from homology"/>
<organism evidence="8 9">
    <name type="scientific">Colletotrichum navitas</name>
    <dbReference type="NCBI Taxonomy" id="681940"/>
    <lineage>
        <taxon>Eukaryota</taxon>
        <taxon>Fungi</taxon>
        <taxon>Dikarya</taxon>
        <taxon>Ascomycota</taxon>
        <taxon>Pezizomycotina</taxon>
        <taxon>Sordariomycetes</taxon>
        <taxon>Hypocreomycetidae</taxon>
        <taxon>Glomerellales</taxon>
        <taxon>Glomerellaceae</taxon>
        <taxon>Colletotrichum</taxon>
        <taxon>Colletotrichum graminicola species complex</taxon>
    </lineage>
</organism>
<evidence type="ECO:0000256" key="2">
    <source>
        <dbReference type="ARBA" id="ARBA00022651"/>
    </source>
</evidence>
<evidence type="ECO:0000256" key="3">
    <source>
        <dbReference type="ARBA" id="ARBA00022729"/>
    </source>
</evidence>
<accession>A0AAD8V3M1</accession>
<evidence type="ECO:0000256" key="7">
    <source>
        <dbReference type="RuleBase" id="RU361238"/>
    </source>
</evidence>
<evidence type="ECO:0000313" key="9">
    <source>
        <dbReference type="Proteomes" id="UP001230504"/>
    </source>
</evidence>
<evidence type="ECO:0000256" key="6">
    <source>
        <dbReference type="ARBA" id="ARBA00034075"/>
    </source>
</evidence>
<evidence type="ECO:0000256" key="1">
    <source>
        <dbReference type="ARBA" id="ARBA00022487"/>
    </source>
</evidence>
<comment type="similarity">
    <text evidence="7">Belongs to the tannase family.</text>
</comment>
<dbReference type="PANTHER" id="PTHR33938:SF15">
    <property type="entry name" value="FERULOYL ESTERASE B-RELATED"/>
    <property type="match status" value="1"/>
</dbReference>
<dbReference type="InterPro" id="IPR011118">
    <property type="entry name" value="Tannase/feruloyl_esterase"/>
</dbReference>
<dbReference type="EMBL" id="JAHLJV010000039">
    <property type="protein sequence ID" value="KAK1585967.1"/>
    <property type="molecule type" value="Genomic_DNA"/>
</dbReference>
<dbReference type="RefSeq" id="XP_060412935.1">
    <property type="nucleotide sequence ID" value="XM_060563801.1"/>
</dbReference>
<evidence type="ECO:0000256" key="5">
    <source>
        <dbReference type="ARBA" id="ARBA00023157"/>
    </source>
</evidence>
<keyword evidence="2" id="KW-0858">Xylan degradation</keyword>
<dbReference type="EC" id="3.1.1.-" evidence="7"/>
<keyword evidence="9" id="KW-1185">Reference proteome</keyword>
<name>A0AAD8V3M1_9PEZI</name>
<dbReference type="Pfam" id="PF07519">
    <property type="entry name" value="Tannase"/>
    <property type="match status" value="1"/>
</dbReference>
<dbReference type="GO" id="GO:0045493">
    <property type="term" value="P:xylan catabolic process"/>
    <property type="evidence" value="ECO:0007669"/>
    <property type="project" value="UniProtKB-KW"/>
</dbReference>